<feature type="compositionally biased region" description="Low complexity" evidence="1">
    <location>
        <begin position="135"/>
        <end position="170"/>
    </location>
</feature>
<feature type="compositionally biased region" description="Basic and acidic residues" evidence="1">
    <location>
        <begin position="182"/>
        <end position="192"/>
    </location>
</feature>
<dbReference type="Gene3D" id="1.10.101.10">
    <property type="entry name" value="PGBD-like superfamily/PGBD"/>
    <property type="match status" value="1"/>
</dbReference>
<evidence type="ECO:0000259" key="3">
    <source>
        <dbReference type="Pfam" id="PF01471"/>
    </source>
</evidence>
<dbReference type="SUPFAM" id="SSF47090">
    <property type="entry name" value="PGBD-like"/>
    <property type="match status" value="1"/>
</dbReference>
<dbReference type="EMBL" id="JAFBWN010000005">
    <property type="protein sequence ID" value="MBM2354959.1"/>
    <property type="molecule type" value="Genomic_DNA"/>
</dbReference>
<name>A0A9Q2NI55_9RHOB</name>
<dbReference type="PANTHER" id="PTHR43019">
    <property type="entry name" value="SERINE ENDOPROTEASE DEGS"/>
    <property type="match status" value="1"/>
</dbReference>
<dbReference type="Proteomes" id="UP000809337">
    <property type="component" value="Unassembled WGS sequence"/>
</dbReference>
<dbReference type="SUPFAM" id="SSF50494">
    <property type="entry name" value="Trypsin-like serine proteases"/>
    <property type="match status" value="1"/>
</dbReference>
<organism evidence="4 5">
    <name type="scientific">Pseudosulfitobacter pseudonitzschiae</name>
    <dbReference type="NCBI Taxonomy" id="1402135"/>
    <lineage>
        <taxon>Bacteria</taxon>
        <taxon>Pseudomonadati</taxon>
        <taxon>Pseudomonadota</taxon>
        <taxon>Alphaproteobacteria</taxon>
        <taxon>Rhodobacterales</taxon>
        <taxon>Roseobacteraceae</taxon>
        <taxon>Pseudosulfitobacter</taxon>
    </lineage>
</organism>
<dbReference type="PANTHER" id="PTHR43019:SF23">
    <property type="entry name" value="PROTEASE DO-LIKE 5, CHLOROPLASTIC"/>
    <property type="match status" value="1"/>
</dbReference>
<sequence length="616" mass="65637">MMRKMVVAAMLATGMSGLTAGVATTPAAAQSAQEVVWVQIEAHPSLATATARARDYAGSIDDVNGFALGGGWYGIALGPYARDDAEQVLRVYRADGLIPRDAYIAETSDYRQQFWPLGANVLNQGVIDAPEVAAEEPAAPTDTQVATTEATPEVATEATPEATTEAEAAPLPEPEPADETPTEARRSEQLLTRDERMDLQVMLKWAGFYDAAIDGAFGRGTRNSMAAWQEANAFDVTGILTTLQRETLKNQYNAVLDGLGLERVLDAQAGIEMMIPTGVVAFDRYEPPFAHYDATGDIPAKVLLISQRGDQDTLYGLYDIMQTLEIVPLEGPRERRNNDFVLIGENGTMVSETRATLQDGKIKGFTLIWPAGDEERRRRLIGEMDKSFIRLEAALDPAAGDASEQAVDLVAGLDVRKPRIARSGFYVDSAGLVMTTSEAVQSCTRLTIDDEYDADVVADDAATGIAVLRPQEPLAPLSIARFSTGAPRLQSEVAVAGYSYDGVLSAPSMTFGKLADVRGLQGETGVYRLAMTTLPGDAGGPVFDAMGSVMGMLLPKPGGSRALPDEVVFAADTTVIRQVLASAGVSIKAAAETGPSEPEDITQTAVGMTVLVSCWD</sequence>
<keyword evidence="2" id="KW-0732">Signal</keyword>
<evidence type="ECO:0000256" key="1">
    <source>
        <dbReference type="SAM" id="MobiDB-lite"/>
    </source>
</evidence>
<dbReference type="InterPro" id="IPR043504">
    <property type="entry name" value="Peptidase_S1_PA_chymotrypsin"/>
</dbReference>
<feature type="signal peptide" evidence="2">
    <location>
        <begin position="1"/>
        <end position="20"/>
    </location>
</feature>
<reference evidence="4" key="1">
    <citation type="submission" date="2021-01" db="EMBL/GenBank/DDBJ databases">
        <title>Diatom-associated Roseobacters Show Island Model of Population Structure.</title>
        <authorList>
            <person name="Qu L."/>
            <person name="Feng X."/>
            <person name="Chen Y."/>
            <person name="Li L."/>
            <person name="Wang X."/>
            <person name="Hu Z."/>
            <person name="Wang H."/>
            <person name="Luo H."/>
        </authorList>
    </citation>
    <scope>NUCLEOTIDE SEQUENCE</scope>
    <source>
        <strain evidence="4">SM26-45</strain>
    </source>
</reference>
<accession>A0A9Q2NI55</accession>
<evidence type="ECO:0000313" key="4">
    <source>
        <dbReference type="EMBL" id="MBM2354959.1"/>
    </source>
</evidence>
<dbReference type="InterPro" id="IPR036365">
    <property type="entry name" value="PGBD-like_sf"/>
</dbReference>
<dbReference type="AlphaFoldDB" id="A0A9Q2NI55"/>
<feature type="region of interest" description="Disordered" evidence="1">
    <location>
        <begin position="135"/>
        <end position="192"/>
    </location>
</feature>
<feature type="chain" id="PRO_5040440212" evidence="2">
    <location>
        <begin position="21"/>
        <end position="616"/>
    </location>
</feature>
<gene>
    <name evidence="4" type="ORF">JQX14_10435</name>
</gene>
<dbReference type="Pfam" id="PF13365">
    <property type="entry name" value="Trypsin_2"/>
    <property type="match status" value="1"/>
</dbReference>
<evidence type="ECO:0000313" key="5">
    <source>
        <dbReference type="Proteomes" id="UP000809337"/>
    </source>
</evidence>
<dbReference type="InterPro" id="IPR036366">
    <property type="entry name" value="PGBDSf"/>
</dbReference>
<dbReference type="Pfam" id="PF01471">
    <property type="entry name" value="PG_binding_1"/>
    <property type="match status" value="1"/>
</dbReference>
<feature type="domain" description="Peptidoglycan binding-like" evidence="3">
    <location>
        <begin position="193"/>
        <end position="246"/>
    </location>
</feature>
<dbReference type="InterPro" id="IPR009003">
    <property type="entry name" value="Peptidase_S1_PA"/>
</dbReference>
<proteinExistence type="predicted"/>
<evidence type="ECO:0000256" key="2">
    <source>
        <dbReference type="SAM" id="SignalP"/>
    </source>
</evidence>
<protein>
    <submittedName>
        <fullName evidence="4">Trypsin-like peptidase domain-containing protein</fullName>
    </submittedName>
</protein>
<dbReference type="InterPro" id="IPR002477">
    <property type="entry name" value="Peptidoglycan-bd-like"/>
</dbReference>
<comment type="caution">
    <text evidence="4">The sequence shown here is derived from an EMBL/GenBank/DDBJ whole genome shotgun (WGS) entry which is preliminary data.</text>
</comment>
<dbReference type="Gene3D" id="2.40.10.10">
    <property type="entry name" value="Trypsin-like serine proteases"/>
    <property type="match status" value="2"/>
</dbReference>